<dbReference type="Proteomes" id="UP000516349">
    <property type="component" value="Chromosome"/>
</dbReference>
<protein>
    <recommendedName>
        <fullName evidence="2">Phage protein Gp138 N-terminal domain-containing protein</fullName>
    </recommendedName>
</protein>
<name>A0A7H1NR78_9PROT</name>
<gene>
    <name evidence="3" type="ORF">JGUZn3_10600</name>
</gene>
<dbReference type="InterPro" id="IPR041599">
    <property type="entry name" value="Gp138_N"/>
</dbReference>
<organism evidence="3 4">
    <name type="scientific">Entomobacter blattae</name>
    <dbReference type="NCBI Taxonomy" id="2762277"/>
    <lineage>
        <taxon>Bacteria</taxon>
        <taxon>Pseudomonadati</taxon>
        <taxon>Pseudomonadota</taxon>
        <taxon>Alphaproteobacteria</taxon>
        <taxon>Acetobacterales</taxon>
        <taxon>Acetobacteraceae</taxon>
        <taxon>Entomobacter</taxon>
    </lineage>
</organism>
<dbReference type="InterPro" id="IPR037026">
    <property type="entry name" value="Vgr_OB-fold_dom_sf"/>
</dbReference>
<evidence type="ECO:0000259" key="2">
    <source>
        <dbReference type="Pfam" id="PF18352"/>
    </source>
</evidence>
<accession>A0A7H1NR78</accession>
<evidence type="ECO:0000256" key="1">
    <source>
        <dbReference type="SAM" id="MobiDB-lite"/>
    </source>
</evidence>
<dbReference type="AlphaFoldDB" id="A0A7H1NR78"/>
<dbReference type="Pfam" id="PF18946">
    <property type="entry name" value="Apex"/>
    <property type="match status" value="1"/>
</dbReference>
<reference evidence="3 4" key="1">
    <citation type="submission" date="2020-08" db="EMBL/GenBank/DDBJ databases">
        <title>Complete genome sequence of Entomobacter blattae G55GP.</title>
        <authorList>
            <person name="Poehlein A."/>
            <person name="Guzman J."/>
            <person name="Daniel R."/>
            <person name="Vilcinskas A."/>
        </authorList>
    </citation>
    <scope>NUCLEOTIDE SEQUENCE [LARGE SCALE GENOMIC DNA]</scope>
    <source>
        <strain evidence="3 4">G55GP</strain>
    </source>
</reference>
<dbReference type="KEGG" id="ebla:JGUZn3_10600"/>
<dbReference type="Pfam" id="PF18352">
    <property type="entry name" value="Gp138_N"/>
    <property type="match status" value="1"/>
</dbReference>
<evidence type="ECO:0000313" key="3">
    <source>
        <dbReference type="EMBL" id="QNT78288.1"/>
    </source>
</evidence>
<dbReference type="RefSeq" id="WP_203414619.1">
    <property type="nucleotide sequence ID" value="NZ_CP060244.1"/>
</dbReference>
<dbReference type="Gene3D" id="2.40.50.230">
    <property type="entry name" value="Gp5 N-terminal domain"/>
    <property type="match status" value="1"/>
</dbReference>
<dbReference type="InterPro" id="IPR044033">
    <property type="entry name" value="GpV-like_apex"/>
</dbReference>
<keyword evidence="4" id="KW-1185">Reference proteome</keyword>
<evidence type="ECO:0000313" key="4">
    <source>
        <dbReference type="Proteomes" id="UP000516349"/>
    </source>
</evidence>
<feature type="domain" description="Phage protein Gp138 N-terminal" evidence="2">
    <location>
        <begin position="38"/>
        <end position="133"/>
    </location>
</feature>
<feature type="region of interest" description="Disordered" evidence="1">
    <location>
        <begin position="197"/>
        <end position="218"/>
    </location>
</feature>
<dbReference type="EMBL" id="CP060244">
    <property type="protein sequence ID" value="QNT78288.1"/>
    <property type="molecule type" value="Genomic_DNA"/>
</dbReference>
<feature type="compositionally biased region" description="Gly residues" evidence="1">
    <location>
        <begin position="207"/>
        <end position="218"/>
    </location>
</feature>
<sequence length="218" mass="23901">MADQRYYGFASINDMQSEFNAHDFMTAQHIRQNVNTSIPARVVKVDKAKKRLTCTPMVHQITPTGEVIAHGKIFDVPYGYVQGGNCLIQVDPVEGDIGFVCFSQRDITRVKRNLKEDAPETLRTHAWEDAVFIQHLHSEEKVAHVIHLDPQEGITISSSQPVKIMADIEVKGSITVEGNLKLTGQVTATGDVKAGSISLQNHTHGGVRSGEGTTGKAE</sequence>
<proteinExistence type="predicted"/>